<dbReference type="Pfam" id="PF19189">
    <property type="entry name" value="Mtf2"/>
    <property type="match status" value="1"/>
</dbReference>
<evidence type="ECO:0000256" key="6">
    <source>
        <dbReference type="ARBA" id="ARBA00022737"/>
    </source>
</evidence>
<dbReference type="PROSITE" id="PS51808">
    <property type="entry name" value="CHCH"/>
    <property type="match status" value="1"/>
</dbReference>
<evidence type="ECO:0000313" key="13">
    <source>
        <dbReference type="Proteomes" id="UP001153678"/>
    </source>
</evidence>
<feature type="domain" description="Mtf2-like C-terminal" evidence="11">
    <location>
        <begin position="230"/>
        <end position="375"/>
    </location>
</feature>
<sequence>MFQLVRNRHSGNILRTISHTTRGITSNSTVQVLPDNLNSHQLETVNEDDDLISRQSELDNVETKSSEASSPDEWKFLFETVIEEENKDKERVRHQSTFDRHDNHIRYDRHLPSPRKRQSSREEIYRESQKRFIPYEKNEGAFHRIFRTLLDSNNYERWKGTRLDKMNDESKSSTIEQYLYDLMRRGEEQQPMSEQQGNQFEQEDDVPNESMKATSLLNVFNEPEKEAIEIKNELLKCETKKRFQEIISKNIFGVDHENSIKSKRVVDDFNRPFPFRYEMLLNQSILLCNIKFKDPHLALSIFEQTKRRGLLSYVLGCSTRVYNQILLIRWEFWKDIKGIERLLDEMKYNGVSFNDETYKIISDIHLEVASYTNSEKWDLFDVKAYKTTNQHPFLSNVPFKDETPLPENIPRVDDVGTTSAPLKSAAFFIGAYCKEFNDDYMLCKNENNDPKHCLKEGRKVTRCTIELLRKLRENCDKEFETHWQCLDKNNQEYYQCRPQEKTFNSCVFNALNLEKVIPGTPQGKPPIHLKDSPIFKPS</sequence>
<comment type="caution">
    <text evidence="12">The sequence shown here is derived from an EMBL/GenBank/DDBJ whole genome shotgun (WGS) entry which is preliminary data.</text>
</comment>
<comment type="similarity">
    <text evidence="3">Belongs to the complex I NDUFA8 subunit family.</text>
</comment>
<evidence type="ECO:0000256" key="10">
    <source>
        <dbReference type="SAM" id="MobiDB-lite"/>
    </source>
</evidence>
<protein>
    <submittedName>
        <fullName evidence="12">6926_t:CDS:1</fullName>
    </submittedName>
</protein>
<keyword evidence="8" id="KW-0496">Mitochondrion</keyword>
<evidence type="ECO:0000256" key="8">
    <source>
        <dbReference type="ARBA" id="ARBA00023128"/>
    </source>
</evidence>
<evidence type="ECO:0000256" key="2">
    <source>
        <dbReference type="ARBA" id="ARBA00004173"/>
    </source>
</evidence>
<dbReference type="OrthoDB" id="276296at2759"/>
<dbReference type="EMBL" id="CAMKVN010000256">
    <property type="protein sequence ID" value="CAI2165887.1"/>
    <property type="molecule type" value="Genomic_DNA"/>
</dbReference>
<evidence type="ECO:0000256" key="4">
    <source>
        <dbReference type="ARBA" id="ARBA00022448"/>
    </source>
</evidence>
<keyword evidence="13" id="KW-1185">Reference proteome</keyword>
<comment type="subcellular location">
    <subcellularLocation>
        <location evidence="2">Mitochondrion</location>
    </subcellularLocation>
</comment>
<comment type="function">
    <text evidence="1">Accessory subunit of the mitochondrial membrane respiratory chain NADH dehydrogenase (Complex I), that is believed not to be involved in catalysis. Complex I functions in the transfer of electrons from NADH to the respiratory chain. The immediate electron acceptor for the enzyme is believed to be ubiquinone.</text>
</comment>
<dbReference type="PANTHER" id="PTHR13344:SF0">
    <property type="entry name" value="NADH DEHYDROGENASE [UBIQUINONE] 1 ALPHA SUBCOMPLEX SUBUNIT 8"/>
    <property type="match status" value="1"/>
</dbReference>
<dbReference type="InterPro" id="IPR016680">
    <property type="entry name" value="NDUFA8"/>
</dbReference>
<organism evidence="12 13">
    <name type="scientific">Funneliformis geosporum</name>
    <dbReference type="NCBI Taxonomy" id="1117311"/>
    <lineage>
        <taxon>Eukaryota</taxon>
        <taxon>Fungi</taxon>
        <taxon>Fungi incertae sedis</taxon>
        <taxon>Mucoromycota</taxon>
        <taxon>Glomeromycotina</taxon>
        <taxon>Glomeromycetes</taxon>
        <taxon>Glomerales</taxon>
        <taxon>Glomeraceae</taxon>
        <taxon>Funneliformis</taxon>
    </lineage>
</organism>
<feature type="compositionally biased region" description="Polar residues" evidence="10">
    <location>
        <begin position="190"/>
        <end position="200"/>
    </location>
</feature>
<evidence type="ECO:0000256" key="5">
    <source>
        <dbReference type="ARBA" id="ARBA00022660"/>
    </source>
</evidence>
<dbReference type="GO" id="GO:0005739">
    <property type="term" value="C:mitochondrion"/>
    <property type="evidence" value="ECO:0007669"/>
    <property type="project" value="UniProtKB-SubCell"/>
</dbReference>
<evidence type="ECO:0000313" key="12">
    <source>
        <dbReference type="EMBL" id="CAI2165887.1"/>
    </source>
</evidence>
<dbReference type="AlphaFoldDB" id="A0A9W4SES4"/>
<keyword evidence="9" id="KW-1015">Disulfide bond</keyword>
<dbReference type="InterPro" id="IPR043837">
    <property type="entry name" value="Mtf2-like_C"/>
</dbReference>
<evidence type="ECO:0000256" key="9">
    <source>
        <dbReference type="ARBA" id="ARBA00023157"/>
    </source>
</evidence>
<evidence type="ECO:0000256" key="1">
    <source>
        <dbReference type="ARBA" id="ARBA00003195"/>
    </source>
</evidence>
<keyword evidence="4" id="KW-0813">Transport</keyword>
<keyword evidence="5" id="KW-0679">Respiratory chain</keyword>
<feature type="region of interest" description="Disordered" evidence="10">
    <location>
        <begin position="187"/>
        <end position="207"/>
    </location>
</feature>
<evidence type="ECO:0000256" key="3">
    <source>
        <dbReference type="ARBA" id="ARBA00010705"/>
    </source>
</evidence>
<evidence type="ECO:0000259" key="11">
    <source>
        <dbReference type="Pfam" id="PF19189"/>
    </source>
</evidence>
<accession>A0A9W4SES4</accession>
<gene>
    <name evidence="12" type="ORF">FWILDA_LOCUS2292</name>
</gene>
<dbReference type="GO" id="GO:0006120">
    <property type="term" value="P:mitochondrial electron transport, NADH to ubiquinone"/>
    <property type="evidence" value="ECO:0007669"/>
    <property type="project" value="InterPro"/>
</dbReference>
<dbReference type="Proteomes" id="UP001153678">
    <property type="component" value="Unassembled WGS sequence"/>
</dbReference>
<name>A0A9W4SES4_9GLOM</name>
<keyword evidence="7" id="KW-0249">Electron transport</keyword>
<reference evidence="12" key="1">
    <citation type="submission" date="2022-08" db="EMBL/GenBank/DDBJ databases">
        <authorList>
            <person name="Kallberg Y."/>
            <person name="Tangrot J."/>
            <person name="Rosling A."/>
        </authorList>
    </citation>
    <scope>NUCLEOTIDE SEQUENCE</scope>
    <source>
        <strain evidence="12">Wild A</strain>
    </source>
</reference>
<evidence type="ECO:0000256" key="7">
    <source>
        <dbReference type="ARBA" id="ARBA00022982"/>
    </source>
</evidence>
<keyword evidence="6" id="KW-0677">Repeat</keyword>
<dbReference type="PANTHER" id="PTHR13344">
    <property type="entry name" value="NADH-UBIQUINONE OXIDOREDUCTASE"/>
    <property type="match status" value="1"/>
</dbReference>
<proteinExistence type="inferred from homology"/>